<dbReference type="EMBL" id="MCFC01000002">
    <property type="protein sequence ID" value="ORY34945.1"/>
    <property type="molecule type" value="Genomic_DNA"/>
</dbReference>
<feature type="compositionally biased region" description="Basic residues" evidence="4">
    <location>
        <begin position="1"/>
        <end position="12"/>
    </location>
</feature>
<dbReference type="InParanoid" id="A0A1Y2BLE7"/>
<dbReference type="PANTHER" id="PTHR12214">
    <property type="entry name" value="GC-RICH SEQUENCE DNA-BINDING FACTOR"/>
    <property type="match status" value="1"/>
</dbReference>
<reference evidence="5 6" key="1">
    <citation type="submission" date="2016-07" db="EMBL/GenBank/DDBJ databases">
        <title>Pervasive Adenine N6-methylation of Active Genes in Fungi.</title>
        <authorList>
            <consortium name="DOE Joint Genome Institute"/>
            <person name="Mondo S.J."/>
            <person name="Dannebaum R.O."/>
            <person name="Kuo R.C."/>
            <person name="Labutti K."/>
            <person name="Haridas S."/>
            <person name="Kuo A."/>
            <person name="Salamov A."/>
            <person name="Ahrendt S.R."/>
            <person name="Lipzen A."/>
            <person name="Sullivan W."/>
            <person name="Andreopoulos W.B."/>
            <person name="Clum A."/>
            <person name="Lindquist E."/>
            <person name="Daum C."/>
            <person name="Ramamoorthy G.K."/>
            <person name="Gryganskyi A."/>
            <person name="Culley D."/>
            <person name="Magnuson J.K."/>
            <person name="James T.Y."/>
            <person name="O'Malley M.A."/>
            <person name="Stajich J.E."/>
            <person name="Spatafora J.W."/>
            <person name="Visel A."/>
            <person name="Grigoriev I.V."/>
        </authorList>
    </citation>
    <scope>NUCLEOTIDE SEQUENCE [LARGE SCALE GENOMIC DNA]</scope>
    <source>
        <strain evidence="5 6">68-887.2</strain>
    </source>
</reference>
<dbReference type="Pfam" id="PF15458">
    <property type="entry name" value="NTR2"/>
    <property type="match status" value="1"/>
</dbReference>
<feature type="region of interest" description="Disordered" evidence="4">
    <location>
        <begin position="220"/>
        <end position="257"/>
    </location>
</feature>
<dbReference type="Proteomes" id="UP000193986">
    <property type="component" value="Unassembled WGS sequence"/>
</dbReference>
<feature type="coiled-coil region" evidence="3">
    <location>
        <begin position="354"/>
        <end position="388"/>
    </location>
</feature>
<evidence type="ECO:0000256" key="4">
    <source>
        <dbReference type="SAM" id="MobiDB-lite"/>
    </source>
</evidence>
<dbReference type="InterPro" id="IPR012890">
    <property type="entry name" value="GCFC2-like"/>
</dbReference>
<keyword evidence="3" id="KW-0175">Coiled coil</keyword>
<keyword evidence="2" id="KW-0539">Nucleus</keyword>
<dbReference type="OrthoDB" id="429427at2759"/>
<feature type="compositionally biased region" description="Acidic residues" evidence="4">
    <location>
        <begin position="286"/>
        <end position="297"/>
    </location>
</feature>
<dbReference type="InterPro" id="IPR028211">
    <property type="entry name" value="Ntr2"/>
</dbReference>
<dbReference type="GO" id="GO:0071008">
    <property type="term" value="C:U2-type post-mRNA release spliceosomal complex"/>
    <property type="evidence" value="ECO:0007669"/>
    <property type="project" value="InterPro"/>
</dbReference>
<feature type="compositionally biased region" description="Basic and acidic residues" evidence="4">
    <location>
        <begin position="228"/>
        <end position="238"/>
    </location>
</feature>
<dbReference type="STRING" id="71784.A0A1Y2BLE7"/>
<dbReference type="GO" id="GO:0000390">
    <property type="term" value="P:spliceosomal complex disassembly"/>
    <property type="evidence" value="ECO:0007669"/>
    <property type="project" value="InterPro"/>
</dbReference>
<organism evidence="5 6">
    <name type="scientific">Naematelia encephala</name>
    <dbReference type="NCBI Taxonomy" id="71784"/>
    <lineage>
        <taxon>Eukaryota</taxon>
        <taxon>Fungi</taxon>
        <taxon>Dikarya</taxon>
        <taxon>Basidiomycota</taxon>
        <taxon>Agaricomycotina</taxon>
        <taxon>Tremellomycetes</taxon>
        <taxon>Tremellales</taxon>
        <taxon>Naemateliaceae</taxon>
        <taxon>Naematelia</taxon>
    </lineage>
</organism>
<feature type="compositionally biased region" description="Acidic residues" evidence="4">
    <location>
        <begin position="624"/>
        <end position="635"/>
    </location>
</feature>
<feature type="region of interest" description="Disordered" evidence="4">
    <location>
        <begin position="459"/>
        <end position="512"/>
    </location>
</feature>
<keyword evidence="6" id="KW-1185">Reference proteome</keyword>
<gene>
    <name evidence="5" type="ORF">BCR39DRAFT_563548</name>
</gene>
<sequence>MFIKRAKSRPSLRARDADEEPSGSPLAKSSVTAGDAENGADTSMEVDDEGVGSVMERKKAQKKDRRKEGGLSKGASRLSFGGEGEEGGNGTPFKATKSKLSQQIQDKIQSTPSSSGPTVTPSSSSSIYSREYLNQLKAATPTRAPRSSEHADDEEEEQDGMGVSRLARDKYASTFAQDTTAGIPDAAAIASAKTKRLAALEAAKHGGDAQQDYISLGGGQIAVYDGSEGPHPESRLMREEDEDDEGDEDLADYTEAKERLFIGKDANKAASRRLKGEIGELIADREAEDDDDEETREWEEAQARRAGNWEEAKPEKVVKVGYVPTPMPAVRPLPTIAPAAARLAKALLALESHKSENEHALEVSAQELAALEEQEKDLRKEVERVEGKREWVEEYRGWIETLGGFLEEKLPKLEEIEADAVHHLSERAQMVNRRRVADDNDDLALFLGVAPLTDNEVEEVDELGRSRNGIEAGPSSSTRRARRSEREARRIRRRARTNRSTEDDGFSTDSTLAEGDAEDYDIAQDVLDKRVTALLDDVRAEDFRDPEKGVAVRFGDWRRRYEDEYVNAFGGLALVQAWEFWARGEMVGWEPLRGSSPIESFRWFNSLYAYSRPRVHSNGHTQQDDDDDMDLEEEPPLGPDGDLVATMVDRAVVPALIKAFEAGAYDPYSVAQTRRAVDLADVVADLMGKDSRKFTSLLRAVLLVFHNHLLELSQAIAGCTSPSAQPPPAFDPASRTAMQRYIRRRIKLLRNIMIWRRQAQQEVTELVTRLVGEVIRPILARTWEGGGQELASQVLSAAGNILPPDLAAFLRTGPGRAW</sequence>
<evidence type="ECO:0000313" key="5">
    <source>
        <dbReference type="EMBL" id="ORY34945.1"/>
    </source>
</evidence>
<dbReference type="AlphaFoldDB" id="A0A1Y2BLE7"/>
<dbReference type="GO" id="GO:0003677">
    <property type="term" value="F:DNA binding"/>
    <property type="evidence" value="ECO:0007669"/>
    <property type="project" value="InterPro"/>
</dbReference>
<name>A0A1Y2BLE7_9TREE</name>
<evidence type="ECO:0000313" key="6">
    <source>
        <dbReference type="Proteomes" id="UP000193986"/>
    </source>
</evidence>
<proteinExistence type="predicted"/>
<evidence type="ECO:0000256" key="1">
    <source>
        <dbReference type="ARBA" id="ARBA00004123"/>
    </source>
</evidence>
<comment type="subcellular location">
    <subcellularLocation>
        <location evidence="1">Nucleus</location>
    </subcellularLocation>
</comment>
<accession>A0A1Y2BLE7</accession>
<feature type="compositionally biased region" description="Basic and acidic residues" evidence="4">
    <location>
        <begin position="298"/>
        <end position="310"/>
    </location>
</feature>
<feature type="compositionally biased region" description="Acidic residues" evidence="4">
    <location>
        <begin position="239"/>
        <end position="252"/>
    </location>
</feature>
<evidence type="ECO:0000256" key="2">
    <source>
        <dbReference type="ARBA" id="ARBA00023242"/>
    </source>
</evidence>
<evidence type="ECO:0000256" key="3">
    <source>
        <dbReference type="SAM" id="Coils"/>
    </source>
</evidence>
<feature type="region of interest" description="Disordered" evidence="4">
    <location>
        <begin position="615"/>
        <end position="640"/>
    </location>
</feature>
<protein>
    <submittedName>
        <fullName evidence="5">Nineteen complex-related protein 2-domain-containing protein</fullName>
    </submittedName>
</protein>
<feature type="region of interest" description="Disordered" evidence="4">
    <location>
        <begin position="282"/>
        <end position="310"/>
    </location>
</feature>
<feature type="compositionally biased region" description="Basic residues" evidence="4">
    <location>
        <begin position="479"/>
        <end position="497"/>
    </location>
</feature>
<dbReference type="PANTHER" id="PTHR12214:SF0">
    <property type="entry name" value="LD29489P"/>
    <property type="match status" value="1"/>
</dbReference>
<feature type="region of interest" description="Disordered" evidence="4">
    <location>
        <begin position="1"/>
        <end position="166"/>
    </location>
</feature>
<comment type="caution">
    <text evidence="5">The sequence shown here is derived from an EMBL/GenBank/DDBJ whole genome shotgun (WGS) entry which is preliminary data.</text>
</comment>
<feature type="compositionally biased region" description="Low complexity" evidence="4">
    <location>
        <begin position="110"/>
        <end position="126"/>
    </location>
</feature>
<feature type="compositionally biased region" description="Polar residues" evidence="4">
    <location>
        <begin position="98"/>
        <end position="109"/>
    </location>
</feature>